<dbReference type="GO" id="GO:0071555">
    <property type="term" value="P:cell wall organization"/>
    <property type="evidence" value="ECO:0007669"/>
    <property type="project" value="UniProtKB-KW"/>
</dbReference>
<dbReference type="InterPro" id="IPR038063">
    <property type="entry name" value="Transpep_catalytic_dom"/>
</dbReference>
<feature type="compositionally biased region" description="Low complexity" evidence="6">
    <location>
        <begin position="70"/>
        <end position="79"/>
    </location>
</feature>
<dbReference type="Proteomes" id="UP000236178">
    <property type="component" value="Unassembled WGS sequence"/>
</dbReference>
<reference evidence="8 9" key="1">
    <citation type="submission" date="2017-12" db="EMBL/GenBank/DDBJ databases">
        <title>Streptomyces populusis sp. nov., a novel endophytic actinobacterium isolated from stems of Populus adenopoda Maxim.</title>
        <authorList>
            <person name="Wang Z."/>
        </authorList>
    </citation>
    <scope>NUCLEOTIDE SEQUENCE [LARGE SCALE GENOMIC DNA]</scope>
    <source>
        <strain evidence="8 9">A249</strain>
    </source>
</reference>
<evidence type="ECO:0000256" key="5">
    <source>
        <dbReference type="ARBA" id="ARBA00023316"/>
    </source>
</evidence>
<dbReference type="EMBL" id="PJOS01000026">
    <property type="protein sequence ID" value="PKT72092.1"/>
    <property type="molecule type" value="Genomic_DNA"/>
</dbReference>
<keyword evidence="5" id="KW-0961">Cell wall biogenesis/degradation</keyword>
<evidence type="ECO:0008006" key="10">
    <source>
        <dbReference type="Google" id="ProtNLM"/>
    </source>
</evidence>
<keyword evidence="4" id="KW-0573">Peptidoglycan synthesis</keyword>
<keyword evidence="7" id="KW-0472">Membrane</keyword>
<feature type="region of interest" description="Disordered" evidence="6">
    <location>
        <begin position="203"/>
        <end position="229"/>
    </location>
</feature>
<dbReference type="CDD" id="cd16913">
    <property type="entry name" value="YkuD_like"/>
    <property type="match status" value="1"/>
</dbReference>
<sequence>MSDELTSVLRELATEGERPPALTGAEIRGRARGRRLRRRTALAVAGVSVTGALALVVAVSLGGGARHESPPAASLTAAPSPSPAAPDATIDLGTRVLSVDGHRLTLHGDNLTGYTPTVRTTVAAKEAHLRFSGKTIGLDDSYSFMATWVIELDRPDGTKDYVGAMPHDGGVYSSPHGWIGLDTADAKLLYERLAPGAVVEIKPSSGASASSSAPGNTGSPDSGTGTSGG</sequence>
<dbReference type="InterPro" id="IPR005490">
    <property type="entry name" value="LD_TPept_cat_dom"/>
</dbReference>
<comment type="caution">
    <text evidence="8">The sequence shown here is derived from an EMBL/GenBank/DDBJ whole genome shotgun (WGS) entry which is preliminary data.</text>
</comment>
<keyword evidence="7" id="KW-1133">Transmembrane helix</keyword>
<evidence type="ECO:0000256" key="7">
    <source>
        <dbReference type="SAM" id="Phobius"/>
    </source>
</evidence>
<feature type="region of interest" description="Disordered" evidence="6">
    <location>
        <begin position="67"/>
        <end position="86"/>
    </location>
</feature>
<protein>
    <recommendedName>
        <fullName evidence="10">YkuD domain-containing protein</fullName>
    </recommendedName>
</protein>
<evidence type="ECO:0000256" key="6">
    <source>
        <dbReference type="SAM" id="MobiDB-lite"/>
    </source>
</evidence>
<evidence type="ECO:0000313" key="8">
    <source>
        <dbReference type="EMBL" id="PKT72092.1"/>
    </source>
</evidence>
<evidence type="ECO:0000256" key="2">
    <source>
        <dbReference type="ARBA" id="ARBA00022679"/>
    </source>
</evidence>
<proteinExistence type="predicted"/>
<evidence type="ECO:0000256" key="1">
    <source>
        <dbReference type="ARBA" id="ARBA00004752"/>
    </source>
</evidence>
<keyword evidence="9" id="KW-1185">Reference proteome</keyword>
<organism evidence="8 9">
    <name type="scientific">Streptomyces populi</name>
    <dbReference type="NCBI Taxonomy" id="2058924"/>
    <lineage>
        <taxon>Bacteria</taxon>
        <taxon>Bacillati</taxon>
        <taxon>Actinomycetota</taxon>
        <taxon>Actinomycetes</taxon>
        <taxon>Kitasatosporales</taxon>
        <taxon>Streptomycetaceae</taxon>
        <taxon>Streptomyces</taxon>
    </lineage>
</organism>
<dbReference type="GO" id="GO:0008360">
    <property type="term" value="P:regulation of cell shape"/>
    <property type="evidence" value="ECO:0007669"/>
    <property type="project" value="UniProtKB-KW"/>
</dbReference>
<comment type="pathway">
    <text evidence="1">Cell wall biogenesis; peptidoglycan biosynthesis.</text>
</comment>
<gene>
    <name evidence="8" type="ORF">CW362_15970</name>
</gene>
<evidence type="ECO:0000256" key="3">
    <source>
        <dbReference type="ARBA" id="ARBA00022960"/>
    </source>
</evidence>
<dbReference type="RefSeq" id="WP_103550126.1">
    <property type="nucleotide sequence ID" value="NZ_JBHJSK010000003.1"/>
</dbReference>
<evidence type="ECO:0000313" key="9">
    <source>
        <dbReference type="Proteomes" id="UP000236178"/>
    </source>
</evidence>
<dbReference type="GO" id="GO:0016740">
    <property type="term" value="F:transferase activity"/>
    <property type="evidence" value="ECO:0007669"/>
    <property type="project" value="UniProtKB-KW"/>
</dbReference>
<evidence type="ECO:0000256" key="4">
    <source>
        <dbReference type="ARBA" id="ARBA00022984"/>
    </source>
</evidence>
<keyword evidence="7" id="KW-0812">Transmembrane</keyword>
<dbReference type="Gene3D" id="2.40.440.10">
    <property type="entry name" value="L,D-transpeptidase catalytic domain-like"/>
    <property type="match status" value="1"/>
</dbReference>
<dbReference type="OrthoDB" id="4325280at2"/>
<accession>A0A2I0SQ85</accession>
<keyword evidence="3" id="KW-0133">Cell shape</keyword>
<keyword evidence="2" id="KW-0808">Transferase</keyword>
<dbReference type="UniPathway" id="UPA00219"/>
<dbReference type="AlphaFoldDB" id="A0A2I0SQ85"/>
<feature type="transmembrane region" description="Helical" evidence="7">
    <location>
        <begin position="40"/>
        <end position="61"/>
    </location>
</feature>
<name>A0A2I0SQ85_9ACTN</name>
<dbReference type="GO" id="GO:0009252">
    <property type="term" value="P:peptidoglycan biosynthetic process"/>
    <property type="evidence" value="ECO:0007669"/>
    <property type="project" value="UniProtKB-UniPathway"/>
</dbReference>